<dbReference type="PROSITE" id="PS50157">
    <property type="entry name" value="ZINC_FINGER_C2H2_2"/>
    <property type="match status" value="5"/>
</dbReference>
<feature type="domain" description="C2H2-type" evidence="10">
    <location>
        <begin position="358"/>
        <end position="385"/>
    </location>
</feature>
<dbReference type="InterPro" id="IPR038441">
    <property type="entry name" value="THAP_Znf_sf"/>
</dbReference>
<keyword evidence="2" id="KW-0479">Metal-binding</keyword>
<keyword evidence="7" id="KW-0539">Nucleus</keyword>
<evidence type="ECO:0000313" key="13">
    <source>
        <dbReference type="RefSeq" id="XP_052745883.1"/>
    </source>
</evidence>
<evidence type="ECO:0000256" key="8">
    <source>
        <dbReference type="PROSITE-ProRule" id="PRU00042"/>
    </source>
</evidence>
<dbReference type="InterPro" id="IPR050589">
    <property type="entry name" value="Ikaros_C2H2-ZF"/>
</dbReference>
<organism evidence="12 13">
    <name type="scientific">Bicyclus anynana</name>
    <name type="common">Squinting bush brown butterfly</name>
    <dbReference type="NCBI Taxonomy" id="110368"/>
    <lineage>
        <taxon>Eukaryota</taxon>
        <taxon>Metazoa</taxon>
        <taxon>Ecdysozoa</taxon>
        <taxon>Arthropoda</taxon>
        <taxon>Hexapoda</taxon>
        <taxon>Insecta</taxon>
        <taxon>Pterygota</taxon>
        <taxon>Neoptera</taxon>
        <taxon>Endopterygota</taxon>
        <taxon>Lepidoptera</taxon>
        <taxon>Glossata</taxon>
        <taxon>Ditrysia</taxon>
        <taxon>Papilionoidea</taxon>
        <taxon>Nymphalidae</taxon>
        <taxon>Satyrinae</taxon>
        <taxon>Satyrini</taxon>
        <taxon>Mycalesina</taxon>
        <taxon>Bicyclus</taxon>
    </lineage>
</organism>
<evidence type="ECO:0000256" key="4">
    <source>
        <dbReference type="ARBA" id="ARBA00022771"/>
    </source>
</evidence>
<keyword evidence="12" id="KW-1185">Reference proteome</keyword>
<dbReference type="SUPFAM" id="SSF57716">
    <property type="entry name" value="Glucocorticoid receptor-like (DNA-binding domain)"/>
    <property type="match status" value="1"/>
</dbReference>
<gene>
    <name evidence="13" type="primary">LOC112056140</name>
</gene>
<dbReference type="RefSeq" id="XP_052745883.1">
    <property type="nucleotide sequence ID" value="XM_052889923.1"/>
</dbReference>
<dbReference type="Proteomes" id="UP001652582">
    <property type="component" value="Chromosome 26"/>
</dbReference>
<dbReference type="Gene3D" id="3.30.160.60">
    <property type="entry name" value="Classic Zinc Finger"/>
    <property type="match status" value="5"/>
</dbReference>
<dbReference type="SMART" id="SM00980">
    <property type="entry name" value="THAP"/>
    <property type="match status" value="1"/>
</dbReference>
<evidence type="ECO:0000256" key="3">
    <source>
        <dbReference type="ARBA" id="ARBA00022737"/>
    </source>
</evidence>
<proteinExistence type="predicted"/>
<dbReference type="PANTHER" id="PTHR24404">
    <property type="entry name" value="ZINC FINGER PROTEIN"/>
    <property type="match status" value="1"/>
</dbReference>
<accession>A0ABM3M4F6</accession>
<evidence type="ECO:0000259" key="11">
    <source>
        <dbReference type="PROSITE" id="PS50950"/>
    </source>
</evidence>
<dbReference type="Pfam" id="PF05485">
    <property type="entry name" value="THAP"/>
    <property type="match status" value="1"/>
</dbReference>
<feature type="domain" description="C2H2-type" evidence="10">
    <location>
        <begin position="442"/>
        <end position="469"/>
    </location>
</feature>
<protein>
    <submittedName>
        <fullName evidence="13">Zinc finger protein 182 isoform X2</fullName>
    </submittedName>
</protein>
<dbReference type="InterPro" id="IPR036236">
    <property type="entry name" value="Znf_C2H2_sf"/>
</dbReference>
<keyword evidence="5" id="KW-0862">Zinc</keyword>
<feature type="domain" description="C2H2-type" evidence="10">
    <location>
        <begin position="414"/>
        <end position="441"/>
    </location>
</feature>
<dbReference type="SMART" id="SM00355">
    <property type="entry name" value="ZnF_C2H2"/>
    <property type="match status" value="6"/>
</dbReference>
<keyword evidence="6 9" id="KW-0238">DNA-binding</keyword>
<keyword evidence="4 8" id="KW-0863">Zinc-finger</keyword>
<evidence type="ECO:0000259" key="10">
    <source>
        <dbReference type="PROSITE" id="PS50157"/>
    </source>
</evidence>
<dbReference type="PROSITE" id="PS50950">
    <property type="entry name" value="ZF_THAP"/>
    <property type="match status" value="1"/>
</dbReference>
<dbReference type="Pfam" id="PF00096">
    <property type="entry name" value="zf-C2H2"/>
    <property type="match status" value="4"/>
</dbReference>
<name>A0ABM3M4F6_BICAN</name>
<evidence type="ECO:0000256" key="2">
    <source>
        <dbReference type="ARBA" id="ARBA00022723"/>
    </source>
</evidence>
<evidence type="ECO:0000256" key="1">
    <source>
        <dbReference type="ARBA" id="ARBA00004123"/>
    </source>
</evidence>
<evidence type="ECO:0000256" key="6">
    <source>
        <dbReference type="ARBA" id="ARBA00023125"/>
    </source>
</evidence>
<dbReference type="InterPro" id="IPR006612">
    <property type="entry name" value="THAP_Znf"/>
</dbReference>
<evidence type="ECO:0000256" key="7">
    <source>
        <dbReference type="ARBA" id="ARBA00023242"/>
    </source>
</evidence>
<comment type="subcellular location">
    <subcellularLocation>
        <location evidence="1">Nucleus</location>
    </subcellularLocation>
</comment>
<keyword evidence="3" id="KW-0677">Repeat</keyword>
<evidence type="ECO:0000256" key="9">
    <source>
        <dbReference type="PROSITE-ProRule" id="PRU00309"/>
    </source>
</evidence>
<feature type="domain" description="C2H2-type" evidence="10">
    <location>
        <begin position="330"/>
        <end position="357"/>
    </location>
</feature>
<dbReference type="Gene3D" id="6.20.210.20">
    <property type="entry name" value="THAP domain"/>
    <property type="match status" value="1"/>
</dbReference>
<feature type="domain" description="THAP-type" evidence="11">
    <location>
        <begin position="8"/>
        <end position="93"/>
    </location>
</feature>
<dbReference type="GeneID" id="112056140"/>
<dbReference type="PANTHER" id="PTHR24404:SF114">
    <property type="entry name" value="KLUMPFUSS, ISOFORM B-RELATED"/>
    <property type="match status" value="1"/>
</dbReference>
<feature type="domain" description="C2H2-type" evidence="10">
    <location>
        <begin position="386"/>
        <end position="413"/>
    </location>
</feature>
<evidence type="ECO:0000313" key="12">
    <source>
        <dbReference type="Proteomes" id="UP001652582"/>
    </source>
</evidence>
<dbReference type="PROSITE" id="PS00028">
    <property type="entry name" value="ZINC_FINGER_C2H2_1"/>
    <property type="match status" value="6"/>
</dbReference>
<sequence length="485" mass="54243">MVDTKQTQTMRCCVPLCTNTSDNASTSERPGITFRRLPNEVNLRDTWLKALGIQEHHLPDPAVVCSQHFSDDNFSYSESCVSQIHSNCNASTVQDIPEVEAVVIKKEDCSVYEDNCGSNEKYSKVSIKIELEGRDETLKEEIFHRKAAKSSTAVADHMTKTESCMKSESVTFGCTLCLLDFVEETAYNEHMVMHFQDAGSDSASQVCEPRAAVSRSGDSLVLQNKTGSQRLSDEPPPAAGCAPAVAASLFARFAPNYENKVQATEAAAIQREGQILETNIGELGNPSSQSGIITYIDVDSIKLEKRPKKPKKVVLDENPRARTHTAAKLYTCEICNHEFTAKCNLLMHKKIHTGEKPYSCEICNYKCAQKGSLSLHMRTHTGEKPFSCEICNSKFTAKSNLLVHKKNHTGEKPYTCEICNQKFARKFPLILHKRTHTGEKPYSCEMCDYKCIRKPNLSQHMRTHTSEKLFLVIPATILVQIKVIY</sequence>
<evidence type="ECO:0000256" key="5">
    <source>
        <dbReference type="ARBA" id="ARBA00022833"/>
    </source>
</evidence>
<dbReference type="InterPro" id="IPR013087">
    <property type="entry name" value="Znf_C2H2_type"/>
</dbReference>
<dbReference type="SUPFAM" id="SSF57667">
    <property type="entry name" value="beta-beta-alpha zinc fingers"/>
    <property type="match status" value="3"/>
</dbReference>
<reference evidence="13" key="1">
    <citation type="submission" date="2025-08" db="UniProtKB">
        <authorList>
            <consortium name="RefSeq"/>
        </authorList>
    </citation>
    <scope>IDENTIFICATION</scope>
</reference>